<feature type="compositionally biased region" description="Pro residues" evidence="1">
    <location>
        <begin position="228"/>
        <end position="245"/>
    </location>
</feature>
<protein>
    <submittedName>
        <fullName evidence="3">Uncharacterized protein</fullName>
    </submittedName>
</protein>
<dbReference type="AlphaFoldDB" id="A0A914XFQ7"/>
<organism evidence="2 3">
    <name type="scientific">Plectus sambesii</name>
    <dbReference type="NCBI Taxonomy" id="2011161"/>
    <lineage>
        <taxon>Eukaryota</taxon>
        <taxon>Metazoa</taxon>
        <taxon>Ecdysozoa</taxon>
        <taxon>Nematoda</taxon>
        <taxon>Chromadorea</taxon>
        <taxon>Plectida</taxon>
        <taxon>Plectina</taxon>
        <taxon>Plectoidea</taxon>
        <taxon>Plectidae</taxon>
        <taxon>Plectus</taxon>
    </lineage>
</organism>
<feature type="region of interest" description="Disordered" evidence="1">
    <location>
        <begin position="456"/>
        <end position="476"/>
    </location>
</feature>
<evidence type="ECO:0000313" key="3">
    <source>
        <dbReference type="WBParaSite" id="PSAMB.scaffold835size40643.g9042.t1"/>
    </source>
</evidence>
<evidence type="ECO:0000313" key="2">
    <source>
        <dbReference type="Proteomes" id="UP000887566"/>
    </source>
</evidence>
<keyword evidence="2" id="KW-1185">Reference proteome</keyword>
<feature type="compositionally biased region" description="Polar residues" evidence="1">
    <location>
        <begin position="456"/>
        <end position="465"/>
    </location>
</feature>
<proteinExistence type="predicted"/>
<evidence type="ECO:0000256" key="1">
    <source>
        <dbReference type="SAM" id="MobiDB-lite"/>
    </source>
</evidence>
<dbReference type="Proteomes" id="UP000887566">
    <property type="component" value="Unplaced"/>
</dbReference>
<sequence length="476" mass="52721">MDLLRTLVERIRQHHQQQQMNIAEGDGDTIAVIAVQPLEGHGPFPMSGEHSAEEMGGNREPAIIDDPMDIPIQIHPPMTPPHHRAGGPSRPFGPWPSDDYYNNVPFYPDYHQYPDSPTDGFEGHHGPRHNGPPPPPFDAREFFNGPEPHYPDFSPEQFANGPPPPPFDHRGPRNGPRRPFNRPPPPDYSDFADGPFAGRNGPPPPPFDHHSIDYPSDGPNGLNDGPFGGPPPPPHFGSFQGPPPAFGSFGGPEGPREEQSGSQQQPTIRITQHFTDKESDRPTSIVTEIFGGKKMERMVGEIIANSAMSGMNAIEQPQEGQNDQLLPPWMQRQFGPNTVDPAMIQGSPNGNPFFPTPNQMQMFNPFQAMNEIQYRPEGAMNQFNFAPPEISQQQFEMNLNQAQPPVQSAPFFHGANFMQQQQQTGQFRPEMAPFFAQNDQNEMMFANGAFPMGNNQQQGAQQPSGMGNGVMFPRAV</sequence>
<reference evidence="3" key="1">
    <citation type="submission" date="2022-11" db="UniProtKB">
        <authorList>
            <consortium name="WormBaseParasite"/>
        </authorList>
    </citation>
    <scope>IDENTIFICATION</scope>
</reference>
<feature type="region of interest" description="Disordered" evidence="1">
    <location>
        <begin position="76"/>
        <end position="267"/>
    </location>
</feature>
<accession>A0A914XFQ7</accession>
<name>A0A914XFQ7_9BILA</name>
<dbReference type="WBParaSite" id="PSAMB.scaffold835size40643.g9042.t1">
    <property type="protein sequence ID" value="PSAMB.scaffold835size40643.g9042.t1"/>
    <property type="gene ID" value="PSAMB.scaffold835size40643.g9042"/>
</dbReference>